<dbReference type="InterPro" id="IPR026336">
    <property type="entry name" value="PdeM-like"/>
</dbReference>
<name>A0ABU6HB54_9RHOB</name>
<dbReference type="RefSeq" id="WP_326295497.1">
    <property type="nucleotide sequence ID" value="NZ_JAYLLH010000001.1"/>
</dbReference>
<dbReference type="Proteomes" id="UP001348149">
    <property type="component" value="Unassembled WGS sequence"/>
</dbReference>
<protein>
    <submittedName>
        <fullName evidence="2">Ligase-associated DNA damage response endonuclease PdeM</fullName>
        <ecNumber evidence="2">3.1.-.-</ecNumber>
    </submittedName>
</protein>
<keyword evidence="2" id="KW-0378">Hydrolase</keyword>
<dbReference type="NCBIfam" id="TIGR04123">
    <property type="entry name" value="P_estr_lig_assc"/>
    <property type="match status" value="1"/>
</dbReference>
<sequence>MNTLPFTFADADLRALPSGALFWPDPGCLIVADLHLGKSARVARLGGAALPPYDARETLSRLSDDLSATGARQVICLGDSFDFLDADTVLPEADLLLLTRMQAGVDWVWIAGNHDPGPVNLGGSHRAELAQGGLVFRHIATPMAAAEVSGHYHPKVRLALRGRAVARPCFLFDDRRLILPAYGAYTGGLFVDAPALAGLMSPAAEVILTGSAMARLPVHRLAPLRGTLTRGQ</sequence>
<dbReference type="GO" id="GO:0004519">
    <property type="term" value="F:endonuclease activity"/>
    <property type="evidence" value="ECO:0007669"/>
    <property type="project" value="UniProtKB-KW"/>
</dbReference>
<keyword evidence="2" id="KW-0255">Endonuclease</keyword>
<dbReference type="Gene3D" id="3.60.21.10">
    <property type="match status" value="1"/>
</dbReference>
<evidence type="ECO:0000259" key="1">
    <source>
        <dbReference type="Pfam" id="PF00149"/>
    </source>
</evidence>
<dbReference type="PANTHER" id="PTHR39323:SF1">
    <property type="entry name" value="BLR1149 PROTEIN"/>
    <property type="match status" value="1"/>
</dbReference>
<reference evidence="2 3" key="1">
    <citation type="submission" date="2024-01" db="EMBL/GenBank/DDBJ databases">
        <title>Mesobacterium rodlantinim sp. nov., isolated from shallow sea hydrothermal systems off Kueishantao Island.</title>
        <authorList>
            <person name="Su Z."/>
            <person name="Tang K."/>
        </authorList>
    </citation>
    <scope>NUCLEOTIDE SEQUENCE [LARGE SCALE GENOMIC DNA]</scope>
    <source>
        <strain evidence="2 3">TK19101</strain>
    </source>
</reference>
<dbReference type="GO" id="GO:0016787">
    <property type="term" value="F:hydrolase activity"/>
    <property type="evidence" value="ECO:0007669"/>
    <property type="project" value="UniProtKB-KW"/>
</dbReference>
<keyword evidence="2" id="KW-0540">Nuclease</keyword>
<proteinExistence type="predicted"/>
<dbReference type="InterPro" id="IPR029052">
    <property type="entry name" value="Metallo-depent_PP-like"/>
</dbReference>
<dbReference type="Pfam" id="PF00149">
    <property type="entry name" value="Metallophos"/>
    <property type="match status" value="1"/>
</dbReference>
<accession>A0ABU6HB54</accession>
<keyword evidence="3" id="KW-1185">Reference proteome</keyword>
<dbReference type="SUPFAM" id="SSF56300">
    <property type="entry name" value="Metallo-dependent phosphatases"/>
    <property type="match status" value="1"/>
</dbReference>
<dbReference type="InterPro" id="IPR024173">
    <property type="entry name" value="Pesterase_MJ0037-like"/>
</dbReference>
<organism evidence="2 3">
    <name type="scientific">Mesobacterium hydrothermale</name>
    <dbReference type="NCBI Taxonomy" id="3111907"/>
    <lineage>
        <taxon>Bacteria</taxon>
        <taxon>Pseudomonadati</taxon>
        <taxon>Pseudomonadota</taxon>
        <taxon>Alphaproteobacteria</taxon>
        <taxon>Rhodobacterales</taxon>
        <taxon>Roseobacteraceae</taxon>
        <taxon>Mesobacterium</taxon>
    </lineage>
</organism>
<comment type="caution">
    <text evidence="2">The sequence shown here is derived from an EMBL/GenBank/DDBJ whole genome shotgun (WGS) entry which is preliminary data.</text>
</comment>
<dbReference type="EC" id="3.1.-.-" evidence="2"/>
<evidence type="ECO:0000313" key="2">
    <source>
        <dbReference type="EMBL" id="MEC3859708.1"/>
    </source>
</evidence>
<evidence type="ECO:0000313" key="3">
    <source>
        <dbReference type="Proteomes" id="UP001348149"/>
    </source>
</evidence>
<keyword evidence="2" id="KW-0436">Ligase</keyword>
<dbReference type="GO" id="GO:0016874">
    <property type="term" value="F:ligase activity"/>
    <property type="evidence" value="ECO:0007669"/>
    <property type="project" value="UniProtKB-KW"/>
</dbReference>
<dbReference type="InterPro" id="IPR004843">
    <property type="entry name" value="Calcineurin-like_PHP"/>
</dbReference>
<gene>
    <name evidence="2" type="primary">pdeM</name>
    <name evidence="2" type="ORF">VK792_00305</name>
</gene>
<dbReference type="EMBL" id="JAYLLH010000001">
    <property type="protein sequence ID" value="MEC3859708.1"/>
    <property type="molecule type" value="Genomic_DNA"/>
</dbReference>
<dbReference type="PANTHER" id="PTHR39323">
    <property type="entry name" value="BLR1149 PROTEIN"/>
    <property type="match status" value="1"/>
</dbReference>
<dbReference type="PIRSF" id="PIRSF000887">
    <property type="entry name" value="Pesterase_MJ0037"/>
    <property type="match status" value="1"/>
</dbReference>
<feature type="domain" description="Calcineurin-like phosphoesterase" evidence="1">
    <location>
        <begin position="29"/>
        <end position="121"/>
    </location>
</feature>